<reference evidence="2" key="1">
    <citation type="journal article" date="2020" name="Stud. Mycol.">
        <title>101 Dothideomycetes genomes: a test case for predicting lifestyles and emergence of pathogens.</title>
        <authorList>
            <person name="Haridas S."/>
            <person name="Albert R."/>
            <person name="Binder M."/>
            <person name="Bloem J."/>
            <person name="Labutti K."/>
            <person name="Salamov A."/>
            <person name="Andreopoulos B."/>
            <person name="Baker S."/>
            <person name="Barry K."/>
            <person name="Bills G."/>
            <person name="Bluhm B."/>
            <person name="Cannon C."/>
            <person name="Castanera R."/>
            <person name="Culley D."/>
            <person name="Daum C."/>
            <person name="Ezra D."/>
            <person name="Gonzalez J."/>
            <person name="Henrissat B."/>
            <person name="Kuo A."/>
            <person name="Liang C."/>
            <person name="Lipzen A."/>
            <person name="Lutzoni F."/>
            <person name="Magnuson J."/>
            <person name="Mondo S."/>
            <person name="Nolan M."/>
            <person name="Ohm R."/>
            <person name="Pangilinan J."/>
            <person name="Park H.-J."/>
            <person name="Ramirez L."/>
            <person name="Alfaro M."/>
            <person name="Sun H."/>
            <person name="Tritt A."/>
            <person name="Yoshinaga Y."/>
            <person name="Zwiers L.-H."/>
            <person name="Turgeon B."/>
            <person name="Goodwin S."/>
            <person name="Spatafora J."/>
            <person name="Crous P."/>
            <person name="Grigoriev I."/>
        </authorList>
    </citation>
    <scope>NUCLEOTIDE SEQUENCE</scope>
    <source>
        <strain evidence="2">CBS 262.69</strain>
    </source>
</reference>
<dbReference type="Proteomes" id="UP000799640">
    <property type="component" value="Unassembled WGS sequence"/>
</dbReference>
<feature type="region of interest" description="Disordered" evidence="1">
    <location>
        <begin position="1"/>
        <end position="67"/>
    </location>
</feature>
<accession>A0A6G1I8G5</accession>
<evidence type="ECO:0000313" key="3">
    <source>
        <dbReference type="Proteomes" id="UP000799640"/>
    </source>
</evidence>
<organism evidence="2 3">
    <name type="scientific">Trichodelitschia bisporula</name>
    <dbReference type="NCBI Taxonomy" id="703511"/>
    <lineage>
        <taxon>Eukaryota</taxon>
        <taxon>Fungi</taxon>
        <taxon>Dikarya</taxon>
        <taxon>Ascomycota</taxon>
        <taxon>Pezizomycotina</taxon>
        <taxon>Dothideomycetes</taxon>
        <taxon>Dothideomycetes incertae sedis</taxon>
        <taxon>Phaeotrichales</taxon>
        <taxon>Phaeotrichaceae</taxon>
        <taxon>Trichodelitschia</taxon>
    </lineage>
</organism>
<feature type="compositionally biased region" description="Polar residues" evidence="1">
    <location>
        <begin position="12"/>
        <end position="32"/>
    </location>
</feature>
<protein>
    <submittedName>
        <fullName evidence="2">Uncharacterized protein</fullName>
    </submittedName>
</protein>
<feature type="compositionally biased region" description="Polar residues" evidence="1">
    <location>
        <begin position="86"/>
        <end position="96"/>
    </location>
</feature>
<dbReference type="EMBL" id="ML996688">
    <property type="protein sequence ID" value="KAF2404327.1"/>
    <property type="molecule type" value="Genomic_DNA"/>
</dbReference>
<keyword evidence="3" id="KW-1185">Reference proteome</keyword>
<evidence type="ECO:0000313" key="2">
    <source>
        <dbReference type="EMBL" id="KAF2404327.1"/>
    </source>
</evidence>
<name>A0A6G1I8G5_9PEZI</name>
<evidence type="ECO:0000256" key="1">
    <source>
        <dbReference type="SAM" id="MobiDB-lite"/>
    </source>
</evidence>
<feature type="compositionally biased region" description="Pro residues" evidence="1">
    <location>
        <begin position="1"/>
        <end position="11"/>
    </location>
</feature>
<dbReference type="AlphaFoldDB" id="A0A6G1I8G5"/>
<gene>
    <name evidence="2" type="ORF">EJ06DRAFT_197603</name>
</gene>
<sequence>MYPSTTPPPSPQCHSTTPSAQNRPRSHSSSAPSFGPVQRTVLGGVQTAQNVARQGDPHPSPTCRPHPYVVIAGFGCTVITAVVNGEASQSVQSPRLDSQHDAPRTRRSTEGTICGKNFAQRLPRPDHPGSRYPDGVHTAPTSLKPRVDTTPGSGVP</sequence>
<feature type="compositionally biased region" description="Basic and acidic residues" evidence="1">
    <location>
        <begin position="97"/>
        <end position="109"/>
    </location>
</feature>
<proteinExistence type="predicted"/>
<feature type="region of interest" description="Disordered" evidence="1">
    <location>
        <begin position="86"/>
        <end position="156"/>
    </location>
</feature>